<sequence>MVGNAARLVLFSIFYAVSDVHAESHTLSITNDCGYGAPYLWGPNGTLYSSGETSYTFNGPAPGLYSYLQTGSCGANGEGCTVVNASLVNGDSCADIDTNLATPSDVAVEFEFYNGCDAIGSHCTTLECPIEQPVCCSADNVDLAITFCG</sequence>
<dbReference type="OrthoDB" id="3342934at2759"/>
<dbReference type="EMBL" id="KV429124">
    <property type="protein sequence ID" value="KZT64572.1"/>
    <property type="molecule type" value="Genomic_DNA"/>
</dbReference>
<feature type="signal peptide" evidence="1">
    <location>
        <begin position="1"/>
        <end position="22"/>
    </location>
</feature>
<proteinExistence type="predicted"/>
<accession>A0A165LLE5</accession>
<evidence type="ECO:0000256" key="1">
    <source>
        <dbReference type="SAM" id="SignalP"/>
    </source>
</evidence>
<dbReference type="STRING" id="1314783.A0A165LLE5"/>
<name>A0A165LLE5_9APHY</name>
<dbReference type="Proteomes" id="UP000076727">
    <property type="component" value="Unassembled WGS sequence"/>
</dbReference>
<evidence type="ECO:0008006" key="4">
    <source>
        <dbReference type="Google" id="ProtNLM"/>
    </source>
</evidence>
<reference evidence="2 3" key="1">
    <citation type="journal article" date="2016" name="Mol. Biol. Evol.">
        <title>Comparative Genomics of Early-Diverging Mushroom-Forming Fungi Provides Insights into the Origins of Lignocellulose Decay Capabilities.</title>
        <authorList>
            <person name="Nagy L.G."/>
            <person name="Riley R."/>
            <person name="Tritt A."/>
            <person name="Adam C."/>
            <person name="Daum C."/>
            <person name="Floudas D."/>
            <person name="Sun H."/>
            <person name="Yadav J.S."/>
            <person name="Pangilinan J."/>
            <person name="Larsson K.H."/>
            <person name="Matsuura K."/>
            <person name="Barry K."/>
            <person name="Labutti K."/>
            <person name="Kuo R."/>
            <person name="Ohm R.A."/>
            <person name="Bhattacharya S.S."/>
            <person name="Shirouzu T."/>
            <person name="Yoshinaga Y."/>
            <person name="Martin F.M."/>
            <person name="Grigoriev I.V."/>
            <person name="Hibbett D.S."/>
        </authorList>
    </citation>
    <scope>NUCLEOTIDE SEQUENCE [LARGE SCALE GENOMIC DNA]</scope>
    <source>
        <strain evidence="2 3">L-15889</strain>
    </source>
</reference>
<keyword evidence="1" id="KW-0732">Signal</keyword>
<feature type="chain" id="PRO_5007861854" description="Glycopeptide" evidence="1">
    <location>
        <begin position="23"/>
        <end position="149"/>
    </location>
</feature>
<dbReference type="AlphaFoldDB" id="A0A165LLE5"/>
<evidence type="ECO:0000313" key="2">
    <source>
        <dbReference type="EMBL" id="KZT64572.1"/>
    </source>
</evidence>
<gene>
    <name evidence="2" type="ORF">DAEQUDRAFT_732416</name>
</gene>
<organism evidence="2 3">
    <name type="scientific">Daedalea quercina L-15889</name>
    <dbReference type="NCBI Taxonomy" id="1314783"/>
    <lineage>
        <taxon>Eukaryota</taxon>
        <taxon>Fungi</taxon>
        <taxon>Dikarya</taxon>
        <taxon>Basidiomycota</taxon>
        <taxon>Agaricomycotina</taxon>
        <taxon>Agaricomycetes</taxon>
        <taxon>Polyporales</taxon>
        <taxon>Fomitopsis</taxon>
    </lineage>
</organism>
<keyword evidence="3" id="KW-1185">Reference proteome</keyword>
<evidence type="ECO:0000313" key="3">
    <source>
        <dbReference type="Proteomes" id="UP000076727"/>
    </source>
</evidence>
<protein>
    <recommendedName>
        <fullName evidence="4">Glycopeptide</fullName>
    </recommendedName>
</protein>